<accession>A0A382MP69</accession>
<name>A0A382MP69_9ZZZZ</name>
<feature type="non-terminal residue" evidence="1">
    <location>
        <position position="1"/>
    </location>
</feature>
<evidence type="ECO:0000313" key="1">
    <source>
        <dbReference type="EMBL" id="SVC49577.1"/>
    </source>
</evidence>
<gene>
    <name evidence="1" type="ORF">METZ01_LOCUS302431</name>
</gene>
<dbReference type="AlphaFoldDB" id="A0A382MP69"/>
<reference evidence="1" key="1">
    <citation type="submission" date="2018-05" db="EMBL/GenBank/DDBJ databases">
        <authorList>
            <person name="Lanie J.A."/>
            <person name="Ng W.-L."/>
            <person name="Kazmierczak K.M."/>
            <person name="Andrzejewski T.M."/>
            <person name="Davidsen T.M."/>
            <person name="Wayne K.J."/>
            <person name="Tettelin H."/>
            <person name="Glass J.I."/>
            <person name="Rusch D."/>
            <person name="Podicherti R."/>
            <person name="Tsui H.-C.T."/>
            <person name="Winkler M.E."/>
        </authorList>
    </citation>
    <scope>NUCLEOTIDE SEQUENCE</scope>
</reference>
<sequence>TLSEIRQHMQTYCISNTMRTKIQLYICCLLKQIGWIFAESSWYSEQHT</sequence>
<organism evidence="1">
    <name type="scientific">marine metagenome</name>
    <dbReference type="NCBI Taxonomy" id="408172"/>
    <lineage>
        <taxon>unclassified sequences</taxon>
        <taxon>metagenomes</taxon>
        <taxon>ecological metagenomes</taxon>
    </lineage>
</organism>
<protein>
    <submittedName>
        <fullName evidence="1">Uncharacterized protein</fullName>
    </submittedName>
</protein>
<dbReference type="EMBL" id="UINC01094382">
    <property type="protein sequence ID" value="SVC49577.1"/>
    <property type="molecule type" value="Genomic_DNA"/>
</dbReference>
<proteinExistence type="predicted"/>